<feature type="compositionally biased region" description="Polar residues" evidence="1">
    <location>
        <begin position="45"/>
        <end position="54"/>
    </location>
</feature>
<feature type="compositionally biased region" description="Polar residues" evidence="1">
    <location>
        <begin position="76"/>
        <end position="94"/>
    </location>
</feature>
<sequence>MAGDEATDAKAVGVRREAALASTPLFQPNFKPSKSTPLSADRQAQGITQETLATQRKREGEANIKREHTEERQRKGNQNVGFLLHSFSQKQRGK</sequence>
<gene>
    <name evidence="2" type="ORF">Cni_G07403</name>
</gene>
<dbReference type="Proteomes" id="UP001327560">
    <property type="component" value="Chromosome 2"/>
</dbReference>
<evidence type="ECO:0000256" key="1">
    <source>
        <dbReference type="SAM" id="MobiDB-lite"/>
    </source>
</evidence>
<proteinExistence type="predicted"/>
<reference evidence="2 3" key="1">
    <citation type="submission" date="2023-10" db="EMBL/GenBank/DDBJ databases">
        <title>Chromosome-scale genome assembly provides insights into flower coloration mechanisms of Canna indica.</title>
        <authorList>
            <person name="Li C."/>
        </authorList>
    </citation>
    <scope>NUCLEOTIDE SEQUENCE [LARGE SCALE GENOMIC DNA]</scope>
    <source>
        <tissue evidence="2">Flower</tissue>
    </source>
</reference>
<feature type="compositionally biased region" description="Polar residues" evidence="1">
    <location>
        <begin position="24"/>
        <end position="38"/>
    </location>
</feature>
<evidence type="ECO:0000313" key="2">
    <source>
        <dbReference type="EMBL" id="WOK98691.1"/>
    </source>
</evidence>
<dbReference type="EMBL" id="CP136891">
    <property type="protein sequence ID" value="WOK98691.1"/>
    <property type="molecule type" value="Genomic_DNA"/>
</dbReference>
<accession>A0AAQ3JZ22</accession>
<keyword evidence="3" id="KW-1185">Reference proteome</keyword>
<organism evidence="2 3">
    <name type="scientific">Canna indica</name>
    <name type="common">Indian-shot</name>
    <dbReference type="NCBI Taxonomy" id="4628"/>
    <lineage>
        <taxon>Eukaryota</taxon>
        <taxon>Viridiplantae</taxon>
        <taxon>Streptophyta</taxon>
        <taxon>Embryophyta</taxon>
        <taxon>Tracheophyta</taxon>
        <taxon>Spermatophyta</taxon>
        <taxon>Magnoliopsida</taxon>
        <taxon>Liliopsida</taxon>
        <taxon>Zingiberales</taxon>
        <taxon>Cannaceae</taxon>
        <taxon>Canna</taxon>
    </lineage>
</organism>
<evidence type="ECO:0000313" key="3">
    <source>
        <dbReference type="Proteomes" id="UP001327560"/>
    </source>
</evidence>
<dbReference type="AlphaFoldDB" id="A0AAQ3JZ22"/>
<protein>
    <submittedName>
        <fullName evidence="2">Uncharacterized protein</fullName>
    </submittedName>
</protein>
<feature type="compositionally biased region" description="Basic and acidic residues" evidence="1">
    <location>
        <begin position="56"/>
        <end position="74"/>
    </location>
</feature>
<feature type="region of interest" description="Disordered" evidence="1">
    <location>
        <begin position="20"/>
        <end position="94"/>
    </location>
</feature>
<name>A0AAQ3JZ22_9LILI</name>